<organism evidence="7 8">
    <name type="scientific">Mucilaginibacter roseus</name>
    <dbReference type="NCBI Taxonomy" id="1528868"/>
    <lineage>
        <taxon>Bacteria</taxon>
        <taxon>Pseudomonadati</taxon>
        <taxon>Bacteroidota</taxon>
        <taxon>Sphingobacteriia</taxon>
        <taxon>Sphingobacteriales</taxon>
        <taxon>Sphingobacteriaceae</taxon>
        <taxon>Mucilaginibacter</taxon>
    </lineage>
</organism>
<evidence type="ECO:0000256" key="2">
    <source>
        <dbReference type="ARBA" id="ARBA00022723"/>
    </source>
</evidence>
<keyword evidence="8" id="KW-1185">Reference proteome</keyword>
<reference evidence="7 8" key="1">
    <citation type="submission" date="2021-12" db="EMBL/GenBank/DDBJ databases">
        <title>Mucilaginibacter roseus genome.</title>
        <authorList>
            <person name="Ferreira J.R."/>
            <person name="Newman J.D."/>
        </authorList>
    </citation>
    <scope>NUCLEOTIDE SEQUENCE [LARGE SCALE GENOMIC DNA]</scope>
    <source>
        <strain evidence="7 8">LMG 28454</strain>
    </source>
</reference>
<gene>
    <name evidence="7" type="ORF">LT679_07710</name>
</gene>
<feature type="chain" id="PRO_5047409941" evidence="6">
    <location>
        <begin position="20"/>
        <end position="604"/>
    </location>
</feature>
<dbReference type="Pfam" id="PF12831">
    <property type="entry name" value="FAD_oxidored"/>
    <property type="match status" value="1"/>
</dbReference>
<dbReference type="PANTHER" id="PTHR43498">
    <property type="entry name" value="FERREDOXIN:COB-COM HETERODISULFIDE REDUCTASE SUBUNIT A"/>
    <property type="match status" value="1"/>
</dbReference>
<accession>A0ABS8U3X7</accession>
<keyword evidence="2" id="KW-0479">Metal-binding</keyword>
<dbReference type="InterPro" id="IPR036188">
    <property type="entry name" value="FAD/NAD-bd_sf"/>
</dbReference>
<evidence type="ECO:0000313" key="7">
    <source>
        <dbReference type="EMBL" id="MCD8740484.1"/>
    </source>
</evidence>
<keyword evidence="5" id="KW-0411">Iron-sulfur</keyword>
<name>A0ABS8U3X7_9SPHI</name>
<dbReference type="RefSeq" id="WP_232176881.1">
    <property type="nucleotide sequence ID" value="NZ_JAJPWV010000002.1"/>
</dbReference>
<keyword evidence="3" id="KW-0560">Oxidoreductase</keyword>
<evidence type="ECO:0000256" key="3">
    <source>
        <dbReference type="ARBA" id="ARBA00023002"/>
    </source>
</evidence>
<evidence type="ECO:0000256" key="1">
    <source>
        <dbReference type="ARBA" id="ARBA00022485"/>
    </source>
</evidence>
<evidence type="ECO:0000256" key="4">
    <source>
        <dbReference type="ARBA" id="ARBA00023004"/>
    </source>
</evidence>
<evidence type="ECO:0000313" key="8">
    <source>
        <dbReference type="Proteomes" id="UP001199919"/>
    </source>
</evidence>
<dbReference type="InterPro" id="IPR039650">
    <property type="entry name" value="HdrA-like"/>
</dbReference>
<sequence>MIKKLLLLCVFLKCAVCFAETIKTDVLVIGGSASGTAAAIQCARSNVKTMLIETGPWLGGSMTAGGICVLDANRNFQSGIWAEFRRHITTFYKKTPGYDTTLNAVLRYEPYTGAAILKKIADTVKNLTYKLNTPYTNLKKDGTGWEVTITEKNEPVTIKARVLIDATELADAATAVGVKFDAGTDSRTQTGEALAPANATSEIQDISFAAIVKDNGRAADRTIKKPEGYDPAAYSCLKGADVKKLLANSKLPNDKYLINWCANQYTVSVEQLTPENRAQTFKKARLHTLGLIYYLQTVLGYKSFSLEEYNTPDKLPYIPFIREYQRANGILKFTVDDIYQPYSRPNKLYRTYITVGDALPMQAYSDDKNKVNYPPFPAYGIPLTAFVARDAENLVITEKGLSVSHLANGTTADPAVQMTLGQSAGATAAFLAFFKTTTKNLHARIIQGEVLDHKGYIFPISDIPFSDPYFRAVQQVCATGLLQAVFKPEGDRVAVIFQPDSTINTADIKPLLNEYYTRAFIWFNQNKPGERFTVGNLMSFISDVTLTDPETLKKIMQKNWQTTYKFKTTFDMNRPVTRYEFAALANKFINPFARRVDLTGRVMN</sequence>
<feature type="signal peptide" evidence="6">
    <location>
        <begin position="1"/>
        <end position="19"/>
    </location>
</feature>
<evidence type="ECO:0000256" key="6">
    <source>
        <dbReference type="SAM" id="SignalP"/>
    </source>
</evidence>
<keyword evidence="1" id="KW-0004">4Fe-4S</keyword>
<dbReference type="PANTHER" id="PTHR43498:SF1">
    <property type="entry name" value="COB--COM HETERODISULFIDE REDUCTASE IRON-SULFUR SUBUNIT A"/>
    <property type="match status" value="1"/>
</dbReference>
<keyword evidence="6" id="KW-0732">Signal</keyword>
<dbReference type="Proteomes" id="UP001199919">
    <property type="component" value="Unassembled WGS sequence"/>
</dbReference>
<comment type="caution">
    <text evidence="7">The sequence shown here is derived from an EMBL/GenBank/DDBJ whole genome shotgun (WGS) entry which is preliminary data.</text>
</comment>
<proteinExistence type="predicted"/>
<dbReference type="SUPFAM" id="SSF51905">
    <property type="entry name" value="FAD/NAD(P)-binding domain"/>
    <property type="match status" value="1"/>
</dbReference>
<dbReference type="Gene3D" id="3.50.50.60">
    <property type="entry name" value="FAD/NAD(P)-binding domain"/>
    <property type="match status" value="1"/>
</dbReference>
<dbReference type="EMBL" id="JAJPWV010000002">
    <property type="protein sequence ID" value="MCD8740484.1"/>
    <property type="molecule type" value="Genomic_DNA"/>
</dbReference>
<evidence type="ECO:0000256" key="5">
    <source>
        <dbReference type="ARBA" id="ARBA00023014"/>
    </source>
</evidence>
<protein>
    <submittedName>
        <fullName evidence="7">FAD-dependent oxidoreductase</fullName>
    </submittedName>
</protein>
<keyword evidence="4" id="KW-0408">Iron</keyword>